<accession>A0ABS4K8M4</accession>
<dbReference type="EMBL" id="JAGGLL010000051">
    <property type="protein sequence ID" value="MBP2024137.1"/>
    <property type="molecule type" value="Genomic_DNA"/>
</dbReference>
<protein>
    <submittedName>
        <fullName evidence="2">GNAT superfamily N-acetyltransferase</fullName>
    </submittedName>
</protein>
<dbReference type="Gene3D" id="3.40.630.30">
    <property type="match status" value="1"/>
</dbReference>
<dbReference type="Pfam" id="PF00583">
    <property type="entry name" value="Acetyltransf_1"/>
    <property type="match status" value="1"/>
</dbReference>
<evidence type="ECO:0000313" key="2">
    <source>
        <dbReference type="EMBL" id="MBP2024137.1"/>
    </source>
</evidence>
<proteinExistence type="predicted"/>
<organism evidence="2 3">
    <name type="scientific">Clostridium punense</name>
    <dbReference type="NCBI Taxonomy" id="1054297"/>
    <lineage>
        <taxon>Bacteria</taxon>
        <taxon>Bacillati</taxon>
        <taxon>Bacillota</taxon>
        <taxon>Clostridia</taxon>
        <taxon>Eubacteriales</taxon>
        <taxon>Clostridiaceae</taxon>
        <taxon>Clostridium</taxon>
    </lineage>
</organism>
<dbReference type="SUPFAM" id="SSF55729">
    <property type="entry name" value="Acyl-CoA N-acyltransferases (Nat)"/>
    <property type="match status" value="1"/>
</dbReference>
<dbReference type="InterPro" id="IPR016181">
    <property type="entry name" value="Acyl_CoA_acyltransferase"/>
</dbReference>
<dbReference type="Proteomes" id="UP001519308">
    <property type="component" value="Unassembled WGS sequence"/>
</dbReference>
<dbReference type="RefSeq" id="WP_021281750.1">
    <property type="nucleotide sequence ID" value="NZ_JAGGLL010000051.1"/>
</dbReference>
<comment type="caution">
    <text evidence="2">The sequence shown here is derived from an EMBL/GenBank/DDBJ whole genome shotgun (WGS) entry which is preliminary data.</text>
</comment>
<dbReference type="CDD" id="cd04301">
    <property type="entry name" value="NAT_SF"/>
    <property type="match status" value="1"/>
</dbReference>
<gene>
    <name evidence="2" type="ORF">J2Z44_003992</name>
</gene>
<reference evidence="2 3" key="1">
    <citation type="submission" date="2021-03" db="EMBL/GenBank/DDBJ databases">
        <title>Genomic Encyclopedia of Type Strains, Phase IV (KMG-IV): sequencing the most valuable type-strain genomes for metagenomic binning, comparative biology and taxonomic classification.</title>
        <authorList>
            <person name="Goeker M."/>
        </authorList>
    </citation>
    <scope>NUCLEOTIDE SEQUENCE [LARGE SCALE GENOMIC DNA]</scope>
    <source>
        <strain evidence="2 3">DSM 28650</strain>
    </source>
</reference>
<evidence type="ECO:0000259" key="1">
    <source>
        <dbReference type="PROSITE" id="PS51186"/>
    </source>
</evidence>
<feature type="domain" description="N-acetyltransferase" evidence="1">
    <location>
        <begin position="122"/>
        <end position="250"/>
    </location>
</feature>
<keyword evidence="3" id="KW-1185">Reference proteome</keyword>
<name>A0ABS4K8M4_9CLOT</name>
<dbReference type="InterPro" id="IPR000182">
    <property type="entry name" value="GNAT_dom"/>
</dbReference>
<dbReference type="PROSITE" id="PS51186">
    <property type="entry name" value="GNAT"/>
    <property type="match status" value="1"/>
</dbReference>
<evidence type="ECO:0000313" key="3">
    <source>
        <dbReference type="Proteomes" id="UP001519308"/>
    </source>
</evidence>
<sequence>MYSKTEILSIAKKQLALDYNCKPLDFEKDGNTITENKRLEGSRIYESDGCFLKIISIGGCAVIYADEKIRPWVEEKILNQNASWLFDYGNLRAIDNKLKEFGHEIDEMPHFYLPNPVLCAAKPITTIKWFEQQDILQFKGDRRFSEAFMFSDNYADVLGVAAFDGDVIMGMAGASEDSKNLYQIGINVLPEYRGKGIGTNLVALLKQEILKRGKVPFYGTAVSHIISKNTAINAGFFPAWAEVYSKKLGD</sequence>